<name>A0A2W5APA5_9SPHN</name>
<protein>
    <submittedName>
        <fullName evidence="1">Uncharacterized protein</fullName>
    </submittedName>
</protein>
<evidence type="ECO:0000313" key="2">
    <source>
        <dbReference type="Proteomes" id="UP000249555"/>
    </source>
</evidence>
<organism evidence="1 2">
    <name type="scientific">Sphingomonas taxi</name>
    <dbReference type="NCBI Taxonomy" id="1549858"/>
    <lineage>
        <taxon>Bacteria</taxon>
        <taxon>Pseudomonadati</taxon>
        <taxon>Pseudomonadota</taxon>
        <taxon>Alphaproteobacteria</taxon>
        <taxon>Sphingomonadales</taxon>
        <taxon>Sphingomonadaceae</taxon>
        <taxon>Sphingomonas</taxon>
    </lineage>
</organism>
<gene>
    <name evidence="1" type="ORF">DI640_13130</name>
</gene>
<dbReference type="Proteomes" id="UP000249555">
    <property type="component" value="Unassembled WGS sequence"/>
</dbReference>
<sequence length="180" mass="20126">MDQTQAINLMLDAEKIAVESVFVPLSKSRSTDNKYPTANWKVTLTHNGKPVVEADYTAGAYYLPSYKRLEKDRKKLWADKILRLEAETGKPHREFSWGDGPVPGSKIIQPNRLDVVNALLSDGAAIDYATFEDWASEFGYDSDSIKAKATYDECLSIGLRLRASLGDTLLAKLREAFADY</sequence>
<comment type="caution">
    <text evidence="1">The sequence shown here is derived from an EMBL/GenBank/DDBJ whole genome shotgun (WGS) entry which is preliminary data.</text>
</comment>
<accession>A0A2W5APA5</accession>
<reference evidence="1 2" key="1">
    <citation type="submission" date="2017-08" db="EMBL/GenBank/DDBJ databases">
        <title>Infants hospitalized years apart are colonized by the same room-sourced microbial strains.</title>
        <authorList>
            <person name="Brooks B."/>
            <person name="Olm M.R."/>
            <person name="Firek B.A."/>
            <person name="Baker R."/>
            <person name="Thomas B.C."/>
            <person name="Morowitz M.J."/>
            <person name="Banfield J.F."/>
        </authorList>
    </citation>
    <scope>NUCLEOTIDE SEQUENCE [LARGE SCALE GENOMIC DNA]</scope>
    <source>
        <strain evidence="1">S2_018_000_R3_119</strain>
    </source>
</reference>
<dbReference type="AlphaFoldDB" id="A0A2W5APA5"/>
<evidence type="ECO:0000313" key="1">
    <source>
        <dbReference type="EMBL" id="PZO72311.1"/>
    </source>
</evidence>
<proteinExistence type="predicted"/>
<dbReference type="EMBL" id="QFMX01000013">
    <property type="protein sequence ID" value="PZO72311.1"/>
    <property type="molecule type" value="Genomic_DNA"/>
</dbReference>